<evidence type="ECO:0000256" key="9">
    <source>
        <dbReference type="ARBA" id="ARBA00034075"/>
    </source>
</evidence>
<organism evidence="11">
    <name type="scientific">Gaeumannomyces tritici (strain R3-111a-1)</name>
    <name type="common">Wheat and barley take-all root rot fungus</name>
    <name type="synonym">Gaeumannomyces graminis var. tritici</name>
    <dbReference type="NCBI Taxonomy" id="644352"/>
    <lineage>
        <taxon>Eukaryota</taxon>
        <taxon>Fungi</taxon>
        <taxon>Dikarya</taxon>
        <taxon>Ascomycota</taxon>
        <taxon>Pezizomycotina</taxon>
        <taxon>Sordariomycetes</taxon>
        <taxon>Sordariomycetidae</taxon>
        <taxon>Magnaporthales</taxon>
        <taxon>Magnaporthaceae</taxon>
        <taxon>Gaeumannomyces</taxon>
    </lineage>
</organism>
<keyword evidence="8" id="KW-0624">Polysaccharide degradation</keyword>
<evidence type="ECO:0000256" key="5">
    <source>
        <dbReference type="ARBA" id="ARBA00022729"/>
    </source>
</evidence>
<dbReference type="PANTHER" id="PTHR38050:SF3">
    <property type="entry name" value="FERULOYL ESTERASE D"/>
    <property type="match status" value="1"/>
</dbReference>
<evidence type="ECO:0000256" key="6">
    <source>
        <dbReference type="ARBA" id="ARBA00022801"/>
    </source>
</evidence>
<evidence type="ECO:0000256" key="4">
    <source>
        <dbReference type="ARBA" id="ARBA00022651"/>
    </source>
</evidence>
<evidence type="ECO:0000256" key="2">
    <source>
        <dbReference type="ARBA" id="ARBA00013091"/>
    </source>
</evidence>
<evidence type="ECO:0000256" key="7">
    <source>
        <dbReference type="ARBA" id="ARBA00023277"/>
    </source>
</evidence>
<comment type="catalytic activity">
    <reaction evidence="9">
        <text>feruloyl-polysaccharide + H2O = ferulate + polysaccharide.</text>
        <dbReference type="EC" id="3.1.1.73"/>
    </reaction>
</comment>
<dbReference type="eggNOG" id="ENOG502QU71">
    <property type="taxonomic scope" value="Eukaryota"/>
</dbReference>
<keyword evidence="5 10" id="KW-0732">Signal</keyword>
<evidence type="ECO:0000256" key="10">
    <source>
        <dbReference type="SAM" id="SignalP"/>
    </source>
</evidence>
<protein>
    <recommendedName>
        <fullName evidence="2">feruloyl esterase</fullName>
        <ecNumber evidence="2">3.1.1.73</ecNumber>
    </recommendedName>
</protein>
<comment type="subcellular location">
    <subcellularLocation>
        <location evidence="1">Secreted</location>
    </subcellularLocation>
</comment>
<feature type="signal peptide" evidence="10">
    <location>
        <begin position="1"/>
        <end position="24"/>
    </location>
</feature>
<feature type="chain" id="PRO_5015094847" description="feruloyl esterase" evidence="10">
    <location>
        <begin position="25"/>
        <end position="281"/>
    </location>
</feature>
<dbReference type="EMBL" id="GL385398">
    <property type="protein sequence ID" value="EJT73739.1"/>
    <property type="molecule type" value="Genomic_DNA"/>
</dbReference>
<keyword evidence="6" id="KW-0378">Hydrolase</keyword>
<dbReference type="OrthoDB" id="424610at2759"/>
<dbReference type="AlphaFoldDB" id="J3P247"/>
<dbReference type="InterPro" id="IPR029058">
    <property type="entry name" value="AB_hydrolase_fold"/>
</dbReference>
<dbReference type="GeneID" id="20348053"/>
<reference evidence="12" key="5">
    <citation type="submission" date="2018-04" db="UniProtKB">
        <authorList>
            <consortium name="EnsemblFungi"/>
        </authorList>
    </citation>
    <scope>IDENTIFICATION</scope>
    <source>
        <strain evidence="12">R3-111a-1</strain>
    </source>
</reference>
<dbReference type="STRING" id="644352.J3P247"/>
<reference evidence="13" key="1">
    <citation type="submission" date="2010-07" db="EMBL/GenBank/DDBJ databases">
        <title>The genome sequence of Gaeumannomyces graminis var. tritici strain R3-111a-1.</title>
        <authorList>
            <consortium name="The Broad Institute Genome Sequencing Platform"/>
            <person name="Ma L.-J."/>
            <person name="Dead R."/>
            <person name="Young S."/>
            <person name="Zeng Q."/>
            <person name="Koehrsen M."/>
            <person name="Alvarado L."/>
            <person name="Berlin A."/>
            <person name="Chapman S.B."/>
            <person name="Chen Z."/>
            <person name="Freedman E."/>
            <person name="Gellesch M."/>
            <person name="Goldberg J."/>
            <person name="Griggs A."/>
            <person name="Gujja S."/>
            <person name="Heilman E.R."/>
            <person name="Heiman D."/>
            <person name="Hepburn T."/>
            <person name="Howarth C."/>
            <person name="Jen D."/>
            <person name="Larson L."/>
            <person name="Mehta T."/>
            <person name="Neiman D."/>
            <person name="Pearson M."/>
            <person name="Roberts A."/>
            <person name="Saif S."/>
            <person name="Shea T."/>
            <person name="Shenoy N."/>
            <person name="Sisk P."/>
            <person name="Stolte C."/>
            <person name="Sykes S."/>
            <person name="Walk T."/>
            <person name="White J."/>
            <person name="Yandava C."/>
            <person name="Haas B."/>
            <person name="Nusbaum C."/>
            <person name="Birren B."/>
        </authorList>
    </citation>
    <scope>NUCLEOTIDE SEQUENCE [LARGE SCALE GENOMIC DNA]</scope>
    <source>
        <strain evidence="13">R3-111a-1</strain>
    </source>
</reference>
<evidence type="ECO:0000256" key="3">
    <source>
        <dbReference type="ARBA" id="ARBA00022525"/>
    </source>
</evidence>
<evidence type="ECO:0000256" key="1">
    <source>
        <dbReference type="ARBA" id="ARBA00004613"/>
    </source>
</evidence>
<keyword evidence="4" id="KW-0858">Xylan degradation</keyword>
<name>J3P247_GAET3</name>
<dbReference type="InterPro" id="IPR043595">
    <property type="entry name" value="FaeB/C/D"/>
</dbReference>
<reference evidence="11" key="2">
    <citation type="submission" date="2010-07" db="EMBL/GenBank/DDBJ databases">
        <authorList>
            <consortium name="The Broad Institute Genome Sequencing Platform"/>
            <consortium name="Broad Institute Genome Sequencing Center for Infectious Disease"/>
            <person name="Ma L.-J."/>
            <person name="Dead R."/>
            <person name="Young S."/>
            <person name="Zeng Q."/>
            <person name="Koehrsen M."/>
            <person name="Alvarado L."/>
            <person name="Berlin A."/>
            <person name="Chapman S.B."/>
            <person name="Chen Z."/>
            <person name="Freedman E."/>
            <person name="Gellesch M."/>
            <person name="Goldberg J."/>
            <person name="Griggs A."/>
            <person name="Gujja S."/>
            <person name="Heilman E.R."/>
            <person name="Heiman D."/>
            <person name="Hepburn T."/>
            <person name="Howarth C."/>
            <person name="Jen D."/>
            <person name="Larson L."/>
            <person name="Mehta T."/>
            <person name="Neiman D."/>
            <person name="Pearson M."/>
            <person name="Roberts A."/>
            <person name="Saif S."/>
            <person name="Shea T."/>
            <person name="Shenoy N."/>
            <person name="Sisk P."/>
            <person name="Stolte C."/>
            <person name="Sykes S."/>
            <person name="Walk T."/>
            <person name="White J."/>
            <person name="Yandava C."/>
            <person name="Haas B."/>
            <person name="Nusbaum C."/>
            <person name="Birren B."/>
        </authorList>
    </citation>
    <scope>NUCLEOTIDE SEQUENCE</scope>
    <source>
        <strain evidence="11">R3-111a-1</strain>
    </source>
</reference>
<dbReference type="HOGENOM" id="CLU_027551_2_0_1"/>
<dbReference type="PANTHER" id="PTHR38050">
    <property type="match status" value="1"/>
</dbReference>
<gene>
    <name evidence="12" type="primary">20348053</name>
    <name evidence="11" type="ORF">GGTG_07595</name>
</gene>
<proteinExistence type="predicted"/>
<reference evidence="11" key="3">
    <citation type="submission" date="2010-09" db="EMBL/GenBank/DDBJ databases">
        <title>Annotation of Gaeumannomyces graminis var. tritici R3-111a-1.</title>
        <authorList>
            <consortium name="The Broad Institute Genome Sequencing Platform"/>
            <person name="Ma L.-J."/>
            <person name="Dead R."/>
            <person name="Young S.K."/>
            <person name="Zeng Q."/>
            <person name="Gargeya S."/>
            <person name="Fitzgerald M."/>
            <person name="Haas B."/>
            <person name="Abouelleil A."/>
            <person name="Alvarado L."/>
            <person name="Arachchi H.M."/>
            <person name="Berlin A."/>
            <person name="Brown A."/>
            <person name="Chapman S.B."/>
            <person name="Chen Z."/>
            <person name="Dunbar C."/>
            <person name="Freedman E."/>
            <person name="Gearin G."/>
            <person name="Gellesch M."/>
            <person name="Goldberg J."/>
            <person name="Griggs A."/>
            <person name="Gujja S."/>
            <person name="Heiman D."/>
            <person name="Howarth C."/>
            <person name="Larson L."/>
            <person name="Lui A."/>
            <person name="MacDonald P.J.P."/>
            <person name="Mehta T."/>
            <person name="Montmayeur A."/>
            <person name="Murphy C."/>
            <person name="Neiman D."/>
            <person name="Pearson M."/>
            <person name="Priest M."/>
            <person name="Roberts A."/>
            <person name="Saif S."/>
            <person name="Shea T."/>
            <person name="Shenoy N."/>
            <person name="Sisk P."/>
            <person name="Stolte C."/>
            <person name="Sykes S."/>
            <person name="Yandava C."/>
            <person name="Wortman J."/>
            <person name="Nusbaum C."/>
            <person name="Birren B."/>
        </authorList>
    </citation>
    <scope>NUCLEOTIDE SEQUENCE</scope>
    <source>
        <strain evidence="11">R3-111a-1</strain>
    </source>
</reference>
<keyword evidence="13" id="KW-1185">Reference proteome</keyword>
<dbReference type="EC" id="3.1.1.73" evidence="2"/>
<dbReference type="EnsemblFungi" id="EJT73739">
    <property type="protein sequence ID" value="EJT73739"/>
    <property type="gene ID" value="GGTG_07595"/>
</dbReference>
<keyword evidence="7" id="KW-0119">Carbohydrate metabolism</keyword>
<evidence type="ECO:0000256" key="8">
    <source>
        <dbReference type="ARBA" id="ARBA00023326"/>
    </source>
</evidence>
<dbReference type="Gene3D" id="3.40.50.1820">
    <property type="entry name" value="alpha/beta hydrolase"/>
    <property type="match status" value="1"/>
</dbReference>
<reference evidence="12" key="4">
    <citation type="journal article" date="2015" name="G3 (Bethesda)">
        <title>Genome sequences of three phytopathogenic species of the Magnaporthaceae family of fungi.</title>
        <authorList>
            <person name="Okagaki L.H."/>
            <person name="Nunes C.C."/>
            <person name="Sailsbery J."/>
            <person name="Clay B."/>
            <person name="Brown D."/>
            <person name="John T."/>
            <person name="Oh Y."/>
            <person name="Young N."/>
            <person name="Fitzgerald M."/>
            <person name="Haas B.J."/>
            <person name="Zeng Q."/>
            <person name="Young S."/>
            <person name="Adiconis X."/>
            <person name="Fan L."/>
            <person name="Levin J.Z."/>
            <person name="Mitchell T.K."/>
            <person name="Okubara P.A."/>
            <person name="Farman M.L."/>
            <person name="Kohn L.M."/>
            <person name="Birren B."/>
            <person name="Ma L.-J."/>
            <person name="Dean R.A."/>
        </authorList>
    </citation>
    <scope>NUCLEOTIDE SEQUENCE</scope>
    <source>
        <strain evidence="12">R3-111a-1</strain>
    </source>
</reference>
<evidence type="ECO:0000313" key="13">
    <source>
        <dbReference type="Proteomes" id="UP000006039"/>
    </source>
</evidence>
<dbReference type="GO" id="GO:0045493">
    <property type="term" value="P:xylan catabolic process"/>
    <property type="evidence" value="ECO:0007669"/>
    <property type="project" value="UniProtKB-KW"/>
</dbReference>
<dbReference type="RefSeq" id="XP_009223683.1">
    <property type="nucleotide sequence ID" value="XM_009225419.1"/>
</dbReference>
<sequence length="281" mass="29828">MLHQLRLLALAAAAIILLVGTASAARSAGCGKTPTIRNGATATISGRQYIVKLPDNYDRNKAHKLVFTFHALGGTAQQVANGGGGTIAYYGLPPLSNNSAIFVSPNGISNGWANQGGQDITFVENIVKAVEADLCIETSLRFATGFSYGGGISFAWACARPKDVRAIAPLSGSQLSGCQGGTEPVAYYGQHGTSDSVLNVQGGRAMRDRFVRNNGCTAISEPQPNGGKHVKVEYKNCKEGYPVTWVIHNGDHNPSQSDQGSNVAFAPKYSWDFFNQFQAKE</sequence>
<dbReference type="SUPFAM" id="SSF53474">
    <property type="entry name" value="alpha/beta-Hydrolases"/>
    <property type="match status" value="1"/>
</dbReference>
<dbReference type="Proteomes" id="UP000006039">
    <property type="component" value="Unassembled WGS sequence"/>
</dbReference>
<dbReference type="GO" id="GO:0005576">
    <property type="term" value="C:extracellular region"/>
    <property type="evidence" value="ECO:0007669"/>
    <property type="project" value="UniProtKB-SubCell"/>
</dbReference>
<evidence type="ECO:0000313" key="11">
    <source>
        <dbReference type="EMBL" id="EJT73739.1"/>
    </source>
</evidence>
<dbReference type="VEuPathDB" id="FungiDB:GGTG_07595"/>
<dbReference type="GO" id="GO:0030600">
    <property type="term" value="F:feruloyl esterase activity"/>
    <property type="evidence" value="ECO:0007669"/>
    <property type="project" value="UniProtKB-EC"/>
</dbReference>
<keyword evidence="3" id="KW-0964">Secreted</keyword>
<accession>J3P247</accession>
<evidence type="ECO:0000313" key="12">
    <source>
        <dbReference type="EnsemblFungi" id="EJT73739"/>
    </source>
</evidence>